<name>A0ACC1JD07_9FUNG</name>
<dbReference type="EMBL" id="JANBPW010000878">
    <property type="protein sequence ID" value="KAJ1947986.1"/>
    <property type="molecule type" value="Genomic_DNA"/>
</dbReference>
<protein>
    <submittedName>
        <fullName evidence="1">Calponin</fullName>
    </submittedName>
</protein>
<dbReference type="Proteomes" id="UP001150603">
    <property type="component" value="Unassembled WGS sequence"/>
</dbReference>
<keyword evidence="2" id="KW-1185">Reference proteome</keyword>
<proteinExistence type="predicted"/>
<organism evidence="1 2">
    <name type="scientific">Linderina macrospora</name>
    <dbReference type="NCBI Taxonomy" id="4868"/>
    <lineage>
        <taxon>Eukaryota</taxon>
        <taxon>Fungi</taxon>
        <taxon>Fungi incertae sedis</taxon>
        <taxon>Zoopagomycota</taxon>
        <taxon>Kickxellomycotina</taxon>
        <taxon>Kickxellomycetes</taxon>
        <taxon>Kickxellales</taxon>
        <taxon>Kickxellaceae</taxon>
        <taxon>Linderina</taxon>
    </lineage>
</organism>
<evidence type="ECO:0000313" key="1">
    <source>
        <dbReference type="EMBL" id="KAJ1947986.1"/>
    </source>
</evidence>
<comment type="caution">
    <text evidence="1">The sequence shown here is derived from an EMBL/GenBank/DDBJ whole genome shotgun (WGS) entry which is preliminary data.</text>
</comment>
<sequence>MSNANPDDGDVPIYGYDKELRDKLEAKYDVGREQQARAYISEAIGAPVEGEFMDALHDGTVLVHLANAVVPGRLKPNASRLAFKQMENINAFLTVAAEIGCPSYELFQTVDLFEAKNPGQVVDAIFSFSRNAAKKGFRVPPLGPKLAQKQQREWTDAQLREGDKYQSPLQMGYSSGATQSTEKVVFGGHKSIVRNADPFHRYQG</sequence>
<reference evidence="1" key="1">
    <citation type="submission" date="2022-07" db="EMBL/GenBank/DDBJ databases">
        <title>Phylogenomic reconstructions and comparative analyses of Kickxellomycotina fungi.</title>
        <authorList>
            <person name="Reynolds N.K."/>
            <person name="Stajich J.E."/>
            <person name="Barry K."/>
            <person name="Grigoriev I.V."/>
            <person name="Crous P."/>
            <person name="Smith M.E."/>
        </authorList>
    </citation>
    <scope>NUCLEOTIDE SEQUENCE</scope>
    <source>
        <strain evidence="1">NRRL 5244</strain>
    </source>
</reference>
<gene>
    <name evidence="1" type="primary">SCP1</name>
    <name evidence="1" type="ORF">FBU59_001800</name>
</gene>
<evidence type="ECO:0000313" key="2">
    <source>
        <dbReference type="Proteomes" id="UP001150603"/>
    </source>
</evidence>
<accession>A0ACC1JD07</accession>